<keyword evidence="7" id="KW-0235">DNA replication</keyword>
<keyword evidence="13" id="KW-1185">Reference proteome</keyword>
<dbReference type="PANTHER" id="PTHR32294:SF0">
    <property type="entry name" value="DNA POLYMERASE III SUBUNIT ALPHA"/>
    <property type="match status" value="1"/>
</dbReference>
<evidence type="ECO:0000256" key="8">
    <source>
        <dbReference type="ARBA" id="ARBA00022932"/>
    </source>
</evidence>
<comment type="function">
    <text evidence="9">DNA polymerase III is a complex, multichain enzyme responsible for most of the replicative synthesis in bacteria. This DNA polymerase also exhibits 3' to 5' exonuclease activity. The alpha chain is the DNA polymerase.</text>
</comment>
<sequence>MTDFVHLHTHTEYSLLDGAARIKDLVRRAAEFGMPALAITDHGTMFGVVEFYKACRNAGVKPVIGCEVYVAPRTRHDRQSGIDDKLAHLVLLAENERGYRNLLRLVSLSFTEGFYYKPRIDREILATHREGLIALSACLAGEIPELILAGKPDRALETAAEYRDLFGKNFYLELQDHGLPGQSVVNRGLVDIGKRLGIELVATNDVHYVEREQAENQDILLCIQTGKTVHDAGRLRFEGDQFYFKSGGEMARLFAELPAALANTRLIAERCNLTLDFETLHLPEYRVPPNYDADTYLAELCHQGLARRYSPVSDDIRRRLDYELRVIAEMKYSSYFLIVWDFIRFAREKGILVGPGRGSAAGSLVAYSLGITNIDPLAYGLLFERFLNPERISLPDIDSDFCFERRGEVIDYVFEKYGRDCVAQIITFGTMAARAAVRDVGRALGLPYAEVDRIAKLIPGEPGMSIEKALERSPELAELYERDENVRKVLEAARALEGMPRHASIHAAGVVIAKEKLTNYVPLYRTSDGVVATQFSMEAIEELGLLKMDLLGLRTLTVIGDTVELIRRHRGQKLEMETIPLDDPATYDLLGRGDTAGVFQLESSGMRSILRELRPEVFEDVIALVALYRPGPLGSRMVEDFIKRKHGKTEVQYLHPKLRPILKDTYGVILYQEQVMRIASDLAGFSLGEADLLRRAMGKKKPEIIAGLRDQFLEGATAHGVDPAVAGQIFDLMAYFAGYGFNKSHSAAYALIAYQTAYLKANYPIEYMAALLTSVRDSPEKVSSYVEECRRLGIEVLPPDVNESRKDFTVVGDKIRFGLAGVRNVGEAAVNAVIETRERNGPFRSLPDFCSRLDGKVVNKRMVESLIRAGAFSSLGFRRTQLLAVMDEALSFSQRLQKEKESGQLSLFGDWGDFGGEGTAAAAPEIVVPHLAEFERHEILAMEKEMLGLYLSGHPLQEFKDTLRRLTTVNAVEIPELNPGQQVILGGLVVGLKTITTRKGEPMCFLNLEDLTSRAEIVIFPRVYARFRHLLRPDAVILVNGTVNNNGEGNKIVGDYITDLEPGGPDLLENHPFGG</sequence>
<evidence type="ECO:0000256" key="6">
    <source>
        <dbReference type="ARBA" id="ARBA00022695"/>
    </source>
</evidence>
<keyword evidence="8" id="KW-0239">DNA-directed DNA polymerase</keyword>
<dbReference type="GO" id="GO:0005737">
    <property type="term" value="C:cytoplasm"/>
    <property type="evidence" value="ECO:0007669"/>
    <property type="project" value="UniProtKB-SubCell"/>
</dbReference>
<evidence type="ECO:0000256" key="1">
    <source>
        <dbReference type="ARBA" id="ARBA00004496"/>
    </source>
</evidence>
<dbReference type="eggNOG" id="COG0587">
    <property type="taxonomic scope" value="Bacteria"/>
</dbReference>
<dbReference type="Pfam" id="PF07733">
    <property type="entry name" value="DNA_pol3_alpha"/>
    <property type="match status" value="1"/>
</dbReference>
<comment type="similarity">
    <text evidence="2">Belongs to the DNA polymerase type-C family. DnaE subfamily.</text>
</comment>
<dbReference type="GO" id="GO:0008408">
    <property type="term" value="F:3'-5' exonuclease activity"/>
    <property type="evidence" value="ECO:0007669"/>
    <property type="project" value="InterPro"/>
</dbReference>
<reference evidence="12 13" key="2">
    <citation type="journal article" date="2008" name="Science">
        <title>Environmental genomics reveals a single-species ecosystem deep within Earth.</title>
        <authorList>
            <person name="Chivian D."/>
            <person name="Brodie E.L."/>
            <person name="Alm E.J."/>
            <person name="Culley D.E."/>
            <person name="Dehal P.S."/>
            <person name="Desantis T.Z."/>
            <person name="Gihring T.M."/>
            <person name="Lapidus A."/>
            <person name="Lin L.H."/>
            <person name="Lowry S.R."/>
            <person name="Moser D.P."/>
            <person name="Richardson P.M."/>
            <person name="Southam G."/>
            <person name="Wanger G."/>
            <person name="Pratt L.M."/>
            <person name="Andersen G.L."/>
            <person name="Hazen T.C."/>
            <person name="Brockman F.J."/>
            <person name="Arkin A.P."/>
            <person name="Onstott T.C."/>
        </authorList>
    </citation>
    <scope>NUCLEOTIDE SEQUENCE [LARGE SCALE GENOMIC DNA]</scope>
    <source>
        <strain evidence="12 13">MP104C</strain>
    </source>
</reference>
<dbReference type="Pfam" id="PF14579">
    <property type="entry name" value="HHH_6"/>
    <property type="match status" value="1"/>
</dbReference>
<organism evidence="12 13">
    <name type="scientific">Desulforudis audaxviator (strain MP104C)</name>
    <dbReference type="NCBI Taxonomy" id="477974"/>
    <lineage>
        <taxon>Bacteria</taxon>
        <taxon>Bacillati</taxon>
        <taxon>Bacillota</taxon>
        <taxon>Clostridia</taxon>
        <taxon>Thermoanaerobacterales</taxon>
        <taxon>Candidatus Desulforudaceae</taxon>
        <taxon>Candidatus Desulforudis</taxon>
    </lineage>
</organism>
<dbReference type="InterPro" id="IPR004365">
    <property type="entry name" value="NA-bd_OB_tRNA"/>
</dbReference>
<name>B1I3G4_DESAP</name>
<dbReference type="GO" id="GO:0003676">
    <property type="term" value="F:nucleic acid binding"/>
    <property type="evidence" value="ECO:0007669"/>
    <property type="project" value="InterPro"/>
</dbReference>
<evidence type="ECO:0000256" key="5">
    <source>
        <dbReference type="ARBA" id="ARBA00022679"/>
    </source>
</evidence>
<dbReference type="InterPro" id="IPR011708">
    <property type="entry name" value="DNA_pol3_alpha_NTPase_dom"/>
</dbReference>
<evidence type="ECO:0000313" key="13">
    <source>
        <dbReference type="Proteomes" id="UP000008544"/>
    </source>
</evidence>
<dbReference type="EMBL" id="CP000860">
    <property type="protein sequence ID" value="ACA59562.1"/>
    <property type="molecule type" value="Genomic_DNA"/>
</dbReference>
<dbReference type="InterPro" id="IPR040982">
    <property type="entry name" value="DNA_pol3_finger"/>
</dbReference>
<dbReference type="Pfam" id="PF01336">
    <property type="entry name" value="tRNA_anti-codon"/>
    <property type="match status" value="1"/>
</dbReference>
<dbReference type="RefSeq" id="WP_012302148.1">
    <property type="nucleotide sequence ID" value="NC_010424.1"/>
</dbReference>
<dbReference type="PANTHER" id="PTHR32294">
    <property type="entry name" value="DNA POLYMERASE III SUBUNIT ALPHA"/>
    <property type="match status" value="1"/>
</dbReference>
<evidence type="ECO:0000256" key="3">
    <source>
        <dbReference type="ARBA" id="ARBA00012417"/>
    </source>
</evidence>
<evidence type="ECO:0000256" key="4">
    <source>
        <dbReference type="ARBA" id="ARBA00019114"/>
    </source>
</evidence>
<dbReference type="InterPro" id="IPR041931">
    <property type="entry name" value="DNA_pol3_alpha_thumb_dom"/>
</dbReference>
<dbReference type="InterPro" id="IPR016195">
    <property type="entry name" value="Pol/histidinol_Pase-like"/>
</dbReference>
<feature type="domain" description="Polymerase/histidinol phosphatase N-terminal" evidence="11">
    <location>
        <begin position="5"/>
        <end position="72"/>
    </location>
</feature>
<keyword evidence="6 12" id="KW-0548">Nucleotidyltransferase</keyword>
<comment type="subcellular location">
    <subcellularLocation>
        <location evidence="1">Cytoplasm</location>
    </subcellularLocation>
</comment>
<dbReference type="Pfam" id="PF17657">
    <property type="entry name" value="DNA_pol3_finger"/>
    <property type="match status" value="1"/>
</dbReference>
<dbReference type="SUPFAM" id="SSF89550">
    <property type="entry name" value="PHP domain-like"/>
    <property type="match status" value="1"/>
</dbReference>
<dbReference type="KEGG" id="dau:Daud_1050"/>
<evidence type="ECO:0000256" key="2">
    <source>
        <dbReference type="ARBA" id="ARBA00009496"/>
    </source>
</evidence>
<dbReference type="Pfam" id="PF02811">
    <property type="entry name" value="PHP"/>
    <property type="match status" value="1"/>
</dbReference>
<dbReference type="InterPro" id="IPR004013">
    <property type="entry name" value="PHP_dom"/>
</dbReference>
<dbReference type="InterPro" id="IPR003141">
    <property type="entry name" value="Pol/His_phosphatase_N"/>
</dbReference>
<dbReference type="Gene3D" id="1.10.10.1600">
    <property type="entry name" value="Bacterial DNA polymerase III alpha subunit, thumb domain"/>
    <property type="match status" value="1"/>
</dbReference>
<dbReference type="AlphaFoldDB" id="B1I3G4"/>
<comment type="catalytic activity">
    <reaction evidence="10">
        <text>DNA(n) + a 2'-deoxyribonucleoside 5'-triphosphate = DNA(n+1) + diphosphate</text>
        <dbReference type="Rhea" id="RHEA:22508"/>
        <dbReference type="Rhea" id="RHEA-COMP:17339"/>
        <dbReference type="Rhea" id="RHEA-COMP:17340"/>
        <dbReference type="ChEBI" id="CHEBI:33019"/>
        <dbReference type="ChEBI" id="CHEBI:61560"/>
        <dbReference type="ChEBI" id="CHEBI:173112"/>
        <dbReference type="EC" id="2.7.7.7"/>
    </reaction>
</comment>
<reference evidence="13" key="1">
    <citation type="submission" date="2007-10" db="EMBL/GenBank/DDBJ databases">
        <title>Complete sequence of chromosome of Desulforudis audaxviator MP104C.</title>
        <authorList>
            <person name="Copeland A."/>
            <person name="Lucas S."/>
            <person name="Lapidus A."/>
            <person name="Barry K."/>
            <person name="Glavina del Rio T."/>
            <person name="Dalin E."/>
            <person name="Tice H."/>
            <person name="Bruce D."/>
            <person name="Pitluck S."/>
            <person name="Lowry S.R."/>
            <person name="Larimer F."/>
            <person name="Land M.L."/>
            <person name="Hauser L."/>
            <person name="Kyrpides N."/>
            <person name="Ivanova N.N."/>
            <person name="Richardson P."/>
        </authorList>
    </citation>
    <scope>NUCLEOTIDE SEQUENCE [LARGE SCALE GENOMIC DNA]</scope>
    <source>
        <strain evidence="13">MP104C</strain>
    </source>
</reference>
<dbReference type="Gene3D" id="1.10.150.870">
    <property type="match status" value="1"/>
</dbReference>
<dbReference type="CDD" id="cd12113">
    <property type="entry name" value="PHP_PolIIIA_DnaE3"/>
    <property type="match status" value="1"/>
</dbReference>
<dbReference type="InterPro" id="IPR012340">
    <property type="entry name" value="NA-bd_OB-fold"/>
</dbReference>
<dbReference type="EC" id="2.7.7.7" evidence="3"/>
<dbReference type="InterPro" id="IPR029460">
    <property type="entry name" value="DNAPol_HHH"/>
</dbReference>
<dbReference type="NCBIfam" id="TIGR00594">
    <property type="entry name" value="polc"/>
    <property type="match status" value="1"/>
</dbReference>
<proteinExistence type="inferred from homology"/>
<dbReference type="HOGENOM" id="CLU_001600_0_2_9"/>
<dbReference type="Gene3D" id="3.20.20.140">
    <property type="entry name" value="Metal-dependent hydrolases"/>
    <property type="match status" value="1"/>
</dbReference>
<accession>B1I3G4</accession>
<evidence type="ECO:0000259" key="11">
    <source>
        <dbReference type="SMART" id="SM00481"/>
    </source>
</evidence>
<evidence type="ECO:0000313" key="12">
    <source>
        <dbReference type="EMBL" id="ACA59562.1"/>
    </source>
</evidence>
<evidence type="ECO:0000256" key="9">
    <source>
        <dbReference type="ARBA" id="ARBA00025611"/>
    </source>
</evidence>
<dbReference type="Gene3D" id="2.40.50.140">
    <property type="entry name" value="Nucleic acid-binding proteins"/>
    <property type="match status" value="1"/>
</dbReference>
<keyword evidence="5 12" id="KW-0808">Transferase</keyword>
<dbReference type="SMART" id="SM00481">
    <property type="entry name" value="POLIIIAc"/>
    <property type="match status" value="1"/>
</dbReference>
<dbReference type="NCBIfam" id="NF005298">
    <property type="entry name" value="PRK06826.1"/>
    <property type="match status" value="1"/>
</dbReference>
<dbReference type="GO" id="GO:0006260">
    <property type="term" value="P:DNA replication"/>
    <property type="evidence" value="ECO:0007669"/>
    <property type="project" value="UniProtKB-KW"/>
</dbReference>
<dbReference type="NCBIfam" id="NF004226">
    <property type="entry name" value="PRK05673.1"/>
    <property type="match status" value="1"/>
</dbReference>
<gene>
    <name evidence="12" type="ordered locus">Daud_1050</name>
</gene>
<dbReference type="InterPro" id="IPR004805">
    <property type="entry name" value="DnaE2/DnaE/PolC"/>
</dbReference>
<evidence type="ECO:0000256" key="7">
    <source>
        <dbReference type="ARBA" id="ARBA00022705"/>
    </source>
</evidence>
<protein>
    <recommendedName>
        <fullName evidence="4">DNA polymerase III subunit alpha</fullName>
        <ecNumber evidence="3">2.7.7.7</ecNumber>
    </recommendedName>
</protein>
<dbReference type="Proteomes" id="UP000008544">
    <property type="component" value="Chromosome"/>
</dbReference>
<dbReference type="STRING" id="477974.Daud_1050"/>
<evidence type="ECO:0000256" key="10">
    <source>
        <dbReference type="ARBA" id="ARBA00049244"/>
    </source>
</evidence>
<dbReference type="GO" id="GO:0003887">
    <property type="term" value="F:DNA-directed DNA polymerase activity"/>
    <property type="evidence" value="ECO:0007669"/>
    <property type="project" value="UniProtKB-KW"/>
</dbReference>
<dbReference type="OrthoDB" id="9803237at2"/>
<dbReference type="CDD" id="cd04485">
    <property type="entry name" value="DnaE_OBF"/>
    <property type="match status" value="1"/>
</dbReference>